<reference evidence="1" key="2">
    <citation type="submission" date="2023-05" db="EMBL/GenBank/DDBJ databases">
        <authorList>
            <person name="Fouks B."/>
        </authorList>
    </citation>
    <scope>NUCLEOTIDE SEQUENCE</scope>
    <source>
        <strain evidence="1">Stay&amp;Tobe</strain>
        <tissue evidence="1">Testes</tissue>
    </source>
</reference>
<evidence type="ECO:0000313" key="2">
    <source>
        <dbReference type="Proteomes" id="UP001233999"/>
    </source>
</evidence>
<feature type="non-terminal residue" evidence="1">
    <location>
        <position position="87"/>
    </location>
</feature>
<accession>A0AAD7ZKC3</accession>
<dbReference type="EMBL" id="JASPKZ010007810">
    <property type="protein sequence ID" value="KAJ9582334.1"/>
    <property type="molecule type" value="Genomic_DNA"/>
</dbReference>
<dbReference type="Proteomes" id="UP001233999">
    <property type="component" value="Unassembled WGS sequence"/>
</dbReference>
<dbReference type="AlphaFoldDB" id="A0AAD7ZKC3"/>
<evidence type="ECO:0000313" key="1">
    <source>
        <dbReference type="EMBL" id="KAJ9582334.1"/>
    </source>
</evidence>
<protein>
    <submittedName>
        <fullName evidence="1">Uncharacterized protein</fullName>
    </submittedName>
</protein>
<keyword evidence="2" id="KW-1185">Reference proteome</keyword>
<dbReference type="Gene3D" id="3.40.190.10">
    <property type="entry name" value="Periplasmic binding protein-like II"/>
    <property type="match status" value="2"/>
</dbReference>
<organism evidence="1 2">
    <name type="scientific">Diploptera punctata</name>
    <name type="common">Pacific beetle cockroach</name>
    <dbReference type="NCBI Taxonomy" id="6984"/>
    <lineage>
        <taxon>Eukaryota</taxon>
        <taxon>Metazoa</taxon>
        <taxon>Ecdysozoa</taxon>
        <taxon>Arthropoda</taxon>
        <taxon>Hexapoda</taxon>
        <taxon>Insecta</taxon>
        <taxon>Pterygota</taxon>
        <taxon>Neoptera</taxon>
        <taxon>Polyneoptera</taxon>
        <taxon>Dictyoptera</taxon>
        <taxon>Blattodea</taxon>
        <taxon>Blaberoidea</taxon>
        <taxon>Blaberidae</taxon>
        <taxon>Diplopterinae</taxon>
        <taxon>Diploptera</taxon>
    </lineage>
</organism>
<gene>
    <name evidence="1" type="ORF">L9F63_003322</name>
</gene>
<sequence length="87" mass="10004">ESKVELLKMIYRKKIDPFSHLLPRNAKEVLEKICQENNYASVTSTYVLIETNNLIHCSIVYVPQAFFPGSLAIAMVKESHYKGIFNK</sequence>
<name>A0AAD7ZKC3_DIPPU</name>
<proteinExistence type="predicted"/>
<reference evidence="1" key="1">
    <citation type="journal article" date="2023" name="IScience">
        <title>Live-bearing cockroach genome reveals convergent evolutionary mechanisms linked to viviparity in insects and beyond.</title>
        <authorList>
            <person name="Fouks B."/>
            <person name="Harrison M.C."/>
            <person name="Mikhailova A.A."/>
            <person name="Marchal E."/>
            <person name="English S."/>
            <person name="Carruthers M."/>
            <person name="Jennings E.C."/>
            <person name="Chiamaka E.L."/>
            <person name="Frigard R.A."/>
            <person name="Pippel M."/>
            <person name="Attardo G.M."/>
            <person name="Benoit J.B."/>
            <person name="Bornberg-Bauer E."/>
            <person name="Tobe S.S."/>
        </authorList>
    </citation>
    <scope>NUCLEOTIDE SEQUENCE</scope>
    <source>
        <strain evidence="1">Stay&amp;Tobe</strain>
    </source>
</reference>
<feature type="non-terminal residue" evidence="1">
    <location>
        <position position="1"/>
    </location>
</feature>
<comment type="caution">
    <text evidence="1">The sequence shown here is derived from an EMBL/GenBank/DDBJ whole genome shotgun (WGS) entry which is preliminary data.</text>
</comment>